<accession>A0A4V2FNL4</accession>
<organism evidence="3 4">
    <name type="scientific">Micromonospora violae</name>
    <dbReference type="NCBI Taxonomy" id="1278207"/>
    <lineage>
        <taxon>Bacteria</taxon>
        <taxon>Bacillati</taxon>
        <taxon>Actinomycetota</taxon>
        <taxon>Actinomycetes</taxon>
        <taxon>Micromonosporales</taxon>
        <taxon>Micromonosporaceae</taxon>
        <taxon>Micromonospora</taxon>
    </lineage>
</organism>
<keyword evidence="4" id="KW-1185">Reference proteome</keyword>
<comment type="caution">
    <text evidence="3">The sequence shown here is derived from an EMBL/GenBank/DDBJ whole genome shotgun (WGS) entry which is preliminary data.</text>
</comment>
<dbReference type="AlphaFoldDB" id="A0A4V2FNL4"/>
<evidence type="ECO:0000313" key="4">
    <source>
        <dbReference type="Proteomes" id="UP000293781"/>
    </source>
</evidence>
<sequence>MSHPGPQPEKRDPTPVPPLAPPAGAPPAPPGQAGPAPFASGVGLGAPPPAAPRGSSRLGVVVIGVAVLALLLALGSAAVSWRALDQAQTARDIASARGPAAPSAPAAEPIPSGPAVSADPEQTAASPEEPPRSPGTPPEITAETVYKPKYENQSLTLKTADCFAKMQVDLDEPRANVGSGKADVELGCRNNTPWFELAPGVEGSEAAKAGMKPGECGDAIRSAPIAAQTRVPLRKGSWLCVTTNFQTASAQRDEWRMILVEIVSIGNDGAVVIRATAWDIPTD</sequence>
<keyword evidence="2" id="KW-1133">Transmembrane helix</keyword>
<dbReference type="EMBL" id="SHKK01000001">
    <property type="protein sequence ID" value="RZT77680.1"/>
    <property type="molecule type" value="Genomic_DNA"/>
</dbReference>
<protein>
    <submittedName>
        <fullName evidence="3">Uncharacterized protein</fullName>
    </submittedName>
</protein>
<gene>
    <name evidence="3" type="ORF">EV382_0831</name>
</gene>
<proteinExistence type="predicted"/>
<evidence type="ECO:0000256" key="2">
    <source>
        <dbReference type="SAM" id="Phobius"/>
    </source>
</evidence>
<evidence type="ECO:0000256" key="1">
    <source>
        <dbReference type="SAM" id="MobiDB-lite"/>
    </source>
</evidence>
<feature type="region of interest" description="Disordered" evidence="1">
    <location>
        <begin position="1"/>
        <end position="54"/>
    </location>
</feature>
<dbReference type="Proteomes" id="UP000293781">
    <property type="component" value="Unassembled WGS sequence"/>
</dbReference>
<name>A0A4V2FNL4_9ACTN</name>
<reference evidence="3 4" key="1">
    <citation type="submission" date="2019-02" db="EMBL/GenBank/DDBJ databases">
        <title>Sequencing the genomes of 1000 actinobacteria strains.</title>
        <authorList>
            <person name="Klenk H.-P."/>
        </authorList>
    </citation>
    <scope>NUCLEOTIDE SEQUENCE [LARGE SCALE GENOMIC DNA]</scope>
    <source>
        <strain evidence="3 4">DSM 45888</strain>
    </source>
</reference>
<feature type="transmembrane region" description="Helical" evidence="2">
    <location>
        <begin position="58"/>
        <end position="81"/>
    </location>
</feature>
<feature type="compositionally biased region" description="Pro residues" evidence="1">
    <location>
        <begin position="14"/>
        <end position="32"/>
    </location>
</feature>
<feature type="region of interest" description="Disordered" evidence="1">
    <location>
        <begin position="95"/>
        <end position="147"/>
    </location>
</feature>
<feature type="compositionally biased region" description="Low complexity" evidence="1">
    <location>
        <begin position="95"/>
        <end position="115"/>
    </location>
</feature>
<evidence type="ECO:0000313" key="3">
    <source>
        <dbReference type="EMBL" id="RZT77680.1"/>
    </source>
</evidence>
<keyword evidence="2" id="KW-0812">Transmembrane</keyword>
<keyword evidence="2" id="KW-0472">Membrane</keyword>